<dbReference type="RefSeq" id="WP_229990801.1">
    <property type="nucleotide sequence ID" value="NZ_JAJJMO010000001.1"/>
</dbReference>
<accession>A0ABS8MYP7</accession>
<proteinExistence type="predicted"/>
<evidence type="ECO:0000313" key="2">
    <source>
        <dbReference type="Proteomes" id="UP001430919"/>
    </source>
</evidence>
<evidence type="ECO:0000313" key="1">
    <source>
        <dbReference type="EMBL" id="MCC9073895.1"/>
    </source>
</evidence>
<dbReference type="EMBL" id="JAJJMO010000001">
    <property type="protein sequence ID" value="MCC9073895.1"/>
    <property type="molecule type" value="Genomic_DNA"/>
</dbReference>
<protein>
    <submittedName>
        <fullName evidence="1">Uncharacterized protein</fullName>
    </submittedName>
</protein>
<keyword evidence="2" id="KW-1185">Reference proteome</keyword>
<reference evidence="1" key="1">
    <citation type="submission" date="2021-11" db="EMBL/GenBank/DDBJ databases">
        <title>Description of novel Flavobacterium species.</title>
        <authorList>
            <person name="Saticioglu I.B."/>
            <person name="Ay H."/>
            <person name="Altun S."/>
            <person name="Duman M."/>
        </authorList>
    </citation>
    <scope>NUCLEOTIDE SEQUENCE</scope>
    <source>
        <strain evidence="1">F-65</strain>
    </source>
</reference>
<organism evidence="1 2">
    <name type="scientific">Flavobacterium pisciphilum</name>
    <dbReference type="NCBI Taxonomy" id="2893755"/>
    <lineage>
        <taxon>Bacteria</taxon>
        <taxon>Pseudomonadati</taxon>
        <taxon>Bacteroidota</taxon>
        <taxon>Flavobacteriia</taxon>
        <taxon>Flavobacteriales</taxon>
        <taxon>Flavobacteriaceae</taxon>
        <taxon>Flavobacterium</taxon>
    </lineage>
</organism>
<gene>
    <name evidence="1" type="ORF">LNQ49_20125</name>
</gene>
<comment type="caution">
    <text evidence="1">The sequence shown here is derived from an EMBL/GenBank/DDBJ whole genome shotgun (WGS) entry which is preliminary data.</text>
</comment>
<name>A0ABS8MYP7_9FLAO</name>
<dbReference type="Proteomes" id="UP001430919">
    <property type="component" value="Unassembled WGS sequence"/>
</dbReference>
<sequence length="121" mass="14443">MIYFFFKPKFHIKSYNENHNNLTLEVYSKFKKCGFININSENIVYQYSLGLYGKKGLIDLSNATLDYQDNKFLFSIKEGKNIISIECSRDIYNESILFFNNKNKIRNSPDYKSKRDLFFNK</sequence>